<dbReference type="EMBL" id="BK016071">
    <property type="protein sequence ID" value="DAF92719.1"/>
    <property type="molecule type" value="Genomic_DNA"/>
</dbReference>
<reference evidence="1" key="1">
    <citation type="journal article" date="2021" name="Proc. Natl. Acad. Sci. U.S.A.">
        <title>A Catalog of Tens of Thousands of Viruses from Human Metagenomes Reveals Hidden Associations with Chronic Diseases.</title>
        <authorList>
            <person name="Tisza M.J."/>
            <person name="Buck C.B."/>
        </authorList>
    </citation>
    <scope>NUCLEOTIDE SEQUENCE</scope>
    <source>
        <strain evidence="1">CtGQT3</strain>
    </source>
</reference>
<proteinExistence type="predicted"/>
<accession>A0A8S5UDY8</accession>
<sequence length="36" mass="4521">MHKKVRLLCKIKTYRKIGSFFWKKLPSKMYGKIWYI</sequence>
<protein>
    <submittedName>
        <fullName evidence="1">Uncharacterized protein</fullName>
    </submittedName>
</protein>
<organism evidence="1">
    <name type="scientific">Siphoviridae sp. ctGQT3</name>
    <dbReference type="NCBI Taxonomy" id="2825412"/>
    <lineage>
        <taxon>Viruses</taxon>
        <taxon>Duplodnaviria</taxon>
        <taxon>Heunggongvirae</taxon>
        <taxon>Uroviricota</taxon>
        <taxon>Caudoviricetes</taxon>
    </lineage>
</organism>
<evidence type="ECO:0000313" key="1">
    <source>
        <dbReference type="EMBL" id="DAF92719.1"/>
    </source>
</evidence>
<name>A0A8S5UDY8_9CAUD</name>